<gene>
    <name evidence="6" type="ORF">ABMA28_002525</name>
</gene>
<proteinExistence type="inferred from homology"/>
<dbReference type="AlphaFoldDB" id="A0ABD0SX43"/>
<feature type="compositionally biased region" description="Polar residues" evidence="5">
    <location>
        <begin position="81"/>
        <end position="95"/>
    </location>
</feature>
<feature type="region of interest" description="Disordered" evidence="5">
    <location>
        <begin position="64"/>
        <end position="104"/>
    </location>
</feature>
<dbReference type="PANTHER" id="PTHR28359">
    <property type="entry name" value="ASHWIN"/>
    <property type="match status" value="1"/>
</dbReference>
<dbReference type="Pfam" id="PF15323">
    <property type="entry name" value="Ashwin"/>
    <property type="match status" value="1"/>
</dbReference>
<evidence type="ECO:0000313" key="7">
    <source>
        <dbReference type="Proteomes" id="UP001549921"/>
    </source>
</evidence>
<accession>A0ABD0SX43</accession>
<evidence type="ECO:0000256" key="5">
    <source>
        <dbReference type="SAM" id="MobiDB-lite"/>
    </source>
</evidence>
<evidence type="ECO:0000313" key="6">
    <source>
        <dbReference type="EMBL" id="KAL0830331.1"/>
    </source>
</evidence>
<dbReference type="Proteomes" id="UP001549921">
    <property type="component" value="Unassembled WGS sequence"/>
</dbReference>
<dbReference type="EMBL" id="JBEDNZ010000013">
    <property type="protein sequence ID" value="KAL0830331.1"/>
    <property type="molecule type" value="Genomic_DNA"/>
</dbReference>
<evidence type="ECO:0000256" key="1">
    <source>
        <dbReference type="ARBA" id="ARBA00004123"/>
    </source>
</evidence>
<protein>
    <recommendedName>
        <fullName evidence="3">Ashwin</fullName>
    </recommendedName>
</protein>
<evidence type="ECO:0000256" key="4">
    <source>
        <dbReference type="ARBA" id="ARBA00023242"/>
    </source>
</evidence>
<name>A0ABD0SX43_LOXSC</name>
<sequence length="157" mass="18195">MAVSCEMLLHPELLSSEQLLYIIKERRLNIANLESMPRHELLDLFHNFCVPYGQRKYRDSGRGKMLNKARPASPEPVVHLNTINNTQNRKFTHTQTSDRIKPPPDLLSGHLKRIKLDIKSKPVPEVNLWKRKMSIDSTTQVSDSPPPKKERKPITWP</sequence>
<comment type="similarity">
    <text evidence="2">Belongs to the ashwin family.</text>
</comment>
<reference evidence="6 7" key="1">
    <citation type="submission" date="2024-06" db="EMBL/GenBank/DDBJ databases">
        <title>A chromosome-level genome assembly of beet webworm, Loxostege sticticalis.</title>
        <authorList>
            <person name="Zhang Y."/>
        </authorList>
    </citation>
    <scope>NUCLEOTIDE SEQUENCE [LARGE SCALE GENOMIC DNA]</scope>
    <source>
        <strain evidence="6">AQ028</strain>
        <tissue evidence="6">Male pupae</tissue>
    </source>
</reference>
<organism evidence="6 7">
    <name type="scientific">Loxostege sticticalis</name>
    <name type="common">Beet webworm moth</name>
    <dbReference type="NCBI Taxonomy" id="481309"/>
    <lineage>
        <taxon>Eukaryota</taxon>
        <taxon>Metazoa</taxon>
        <taxon>Ecdysozoa</taxon>
        <taxon>Arthropoda</taxon>
        <taxon>Hexapoda</taxon>
        <taxon>Insecta</taxon>
        <taxon>Pterygota</taxon>
        <taxon>Neoptera</taxon>
        <taxon>Endopterygota</taxon>
        <taxon>Lepidoptera</taxon>
        <taxon>Glossata</taxon>
        <taxon>Ditrysia</taxon>
        <taxon>Pyraloidea</taxon>
        <taxon>Crambidae</taxon>
        <taxon>Pyraustinae</taxon>
        <taxon>Loxostege</taxon>
    </lineage>
</organism>
<comment type="subcellular location">
    <subcellularLocation>
        <location evidence="1">Nucleus</location>
    </subcellularLocation>
</comment>
<dbReference type="InterPro" id="IPR024887">
    <property type="entry name" value="Ashwin"/>
</dbReference>
<dbReference type="PANTHER" id="PTHR28359:SF1">
    <property type="entry name" value="ASHWIN"/>
    <property type="match status" value="1"/>
</dbReference>
<evidence type="ECO:0000256" key="2">
    <source>
        <dbReference type="ARBA" id="ARBA00007855"/>
    </source>
</evidence>
<dbReference type="GO" id="GO:0005634">
    <property type="term" value="C:nucleus"/>
    <property type="evidence" value="ECO:0007669"/>
    <property type="project" value="UniProtKB-SubCell"/>
</dbReference>
<feature type="region of interest" description="Disordered" evidence="5">
    <location>
        <begin position="130"/>
        <end position="157"/>
    </location>
</feature>
<evidence type="ECO:0000256" key="3">
    <source>
        <dbReference type="ARBA" id="ARBA00015134"/>
    </source>
</evidence>
<comment type="caution">
    <text evidence="6">The sequence shown here is derived from an EMBL/GenBank/DDBJ whole genome shotgun (WGS) entry which is preliminary data.</text>
</comment>
<keyword evidence="4" id="KW-0539">Nucleus</keyword>